<dbReference type="InterPro" id="IPR007627">
    <property type="entry name" value="RNA_pol_sigma70_r2"/>
</dbReference>
<dbReference type="SUPFAM" id="SSF88946">
    <property type="entry name" value="Sigma2 domain of RNA polymerase sigma factors"/>
    <property type="match status" value="1"/>
</dbReference>
<reference evidence="5" key="1">
    <citation type="journal article" date="2019" name="Int. J. Syst. Evol. Microbiol.">
        <title>The Global Catalogue of Microorganisms (GCM) 10K type strain sequencing project: providing services to taxonomists for standard genome sequencing and annotation.</title>
        <authorList>
            <consortium name="The Broad Institute Genomics Platform"/>
            <consortium name="The Broad Institute Genome Sequencing Center for Infectious Disease"/>
            <person name="Wu L."/>
            <person name="Ma J."/>
        </authorList>
    </citation>
    <scope>NUCLEOTIDE SEQUENCE [LARGE SCALE GENOMIC DNA]</scope>
    <source>
        <strain evidence="5">KCTC 52127</strain>
    </source>
</reference>
<dbReference type="InterPro" id="IPR046531">
    <property type="entry name" value="DUF6596"/>
</dbReference>
<feature type="domain" description="DUF6596" evidence="3">
    <location>
        <begin position="184"/>
        <end position="283"/>
    </location>
</feature>
<dbReference type="Gene3D" id="1.10.1740.10">
    <property type="match status" value="1"/>
</dbReference>
<gene>
    <name evidence="4" type="ORF">ACFSRZ_07090</name>
</gene>
<dbReference type="InterPro" id="IPR013324">
    <property type="entry name" value="RNA_pol_sigma_r3/r4-like"/>
</dbReference>
<evidence type="ECO:0000313" key="4">
    <source>
        <dbReference type="EMBL" id="MFD2567133.1"/>
    </source>
</evidence>
<dbReference type="InterPro" id="IPR011990">
    <property type="entry name" value="TPR-like_helical_dom_sf"/>
</dbReference>
<dbReference type="PROSITE" id="PS01063">
    <property type="entry name" value="SIGMA70_ECF"/>
    <property type="match status" value="1"/>
</dbReference>
<dbReference type="Pfam" id="PF04542">
    <property type="entry name" value="Sigma70_r2"/>
    <property type="match status" value="1"/>
</dbReference>
<dbReference type="NCBIfam" id="TIGR02937">
    <property type="entry name" value="sigma70-ECF"/>
    <property type="match status" value="1"/>
</dbReference>
<dbReference type="PANTHER" id="PTHR47756:SF2">
    <property type="entry name" value="BLL6612 PROTEIN"/>
    <property type="match status" value="1"/>
</dbReference>
<evidence type="ECO:0000259" key="2">
    <source>
        <dbReference type="Pfam" id="PF04542"/>
    </source>
</evidence>
<organism evidence="4 5">
    <name type="scientific">Pseudotenacibaculum haliotis</name>
    <dbReference type="NCBI Taxonomy" id="1862138"/>
    <lineage>
        <taxon>Bacteria</taxon>
        <taxon>Pseudomonadati</taxon>
        <taxon>Bacteroidota</taxon>
        <taxon>Flavobacteriia</taxon>
        <taxon>Flavobacteriales</taxon>
        <taxon>Flavobacteriaceae</taxon>
        <taxon>Pseudotenacibaculum</taxon>
    </lineage>
</organism>
<feature type="domain" description="RNA polymerase sigma-70 region 2" evidence="2">
    <location>
        <begin position="14"/>
        <end position="82"/>
    </location>
</feature>
<keyword evidence="1" id="KW-0804">Transcription</keyword>
<dbReference type="InterPro" id="IPR000838">
    <property type="entry name" value="RNA_pol_sigma70_ECF_CS"/>
</dbReference>
<dbReference type="Pfam" id="PF20239">
    <property type="entry name" value="DUF6596"/>
    <property type="match status" value="1"/>
</dbReference>
<evidence type="ECO:0000256" key="1">
    <source>
        <dbReference type="RuleBase" id="RU000716"/>
    </source>
</evidence>
<dbReference type="PANTHER" id="PTHR47756">
    <property type="entry name" value="BLL6612 PROTEIN-RELATED"/>
    <property type="match status" value="1"/>
</dbReference>
<keyword evidence="1" id="KW-0731">Sigma factor</keyword>
<dbReference type="SUPFAM" id="SSF88659">
    <property type="entry name" value="Sigma3 and sigma4 domains of RNA polymerase sigma factors"/>
    <property type="match status" value="1"/>
</dbReference>
<keyword evidence="1" id="KW-0238">DNA-binding</keyword>
<evidence type="ECO:0000313" key="5">
    <source>
        <dbReference type="Proteomes" id="UP001597508"/>
    </source>
</evidence>
<dbReference type="InterPro" id="IPR013325">
    <property type="entry name" value="RNA_pol_sigma_r2"/>
</dbReference>
<dbReference type="InterPro" id="IPR014284">
    <property type="entry name" value="RNA_pol_sigma-70_dom"/>
</dbReference>
<proteinExistence type="inferred from homology"/>
<evidence type="ECO:0000259" key="3">
    <source>
        <dbReference type="Pfam" id="PF20239"/>
    </source>
</evidence>
<sequence length="415" mass="48102">MHQQNQNTTLDHIFRHEYGKIISILTHKFGPQNLEKIEDVVQDAFLKAMQVWGYKEVPQNPTAWLLRVANNGLIDVLRKSKKHQEHDHLKLPQDEVKPQEVILENAIQDSQLKMIFACCNPALSSESQLILSLKLIGGFSNKEISRALLKKEDAIAKSFTRAKKKFREHIKTLDIPVEMALSSRINLVLKVIYLLFSEGYTASTGEEIIKRDICYEAIRLALLLTENSSTDASETHALIALMCFHTARFDARTSDEGELIDLEHQDRSKYNKELIRIGMGHFRLAERKTSQNPLYFLQAAVSYTYCEAQNFEEIQWKRILHAYDLQLKYSYSPIIRLNRIVSYYKVYGAQKGLEVLEEIYKDCSLEENGLYHSIKAQLLHELSEYSKAKESYSKAIKYTKNEVQKKHLSKKRDQM</sequence>
<accession>A0ABW5LT14</accession>
<dbReference type="RefSeq" id="WP_379665842.1">
    <property type="nucleotide sequence ID" value="NZ_JBHULH010000003.1"/>
</dbReference>
<keyword evidence="5" id="KW-1185">Reference proteome</keyword>
<protein>
    <recommendedName>
        <fullName evidence="1">RNA polymerase sigma factor</fullName>
    </recommendedName>
</protein>
<comment type="similarity">
    <text evidence="1">Belongs to the sigma-70 factor family. ECF subfamily.</text>
</comment>
<dbReference type="SUPFAM" id="SSF48452">
    <property type="entry name" value="TPR-like"/>
    <property type="match status" value="1"/>
</dbReference>
<dbReference type="EMBL" id="JBHULH010000003">
    <property type="protein sequence ID" value="MFD2567133.1"/>
    <property type="molecule type" value="Genomic_DNA"/>
</dbReference>
<comment type="caution">
    <text evidence="4">The sequence shown here is derived from an EMBL/GenBank/DDBJ whole genome shotgun (WGS) entry which is preliminary data.</text>
</comment>
<keyword evidence="1" id="KW-0805">Transcription regulation</keyword>
<name>A0ABW5LT14_9FLAO</name>
<dbReference type="Proteomes" id="UP001597508">
    <property type="component" value="Unassembled WGS sequence"/>
</dbReference>